<organism evidence="1 2">
    <name type="scientific">Parnassius apollo</name>
    <name type="common">Apollo butterfly</name>
    <name type="synonym">Papilio apollo</name>
    <dbReference type="NCBI Taxonomy" id="110799"/>
    <lineage>
        <taxon>Eukaryota</taxon>
        <taxon>Metazoa</taxon>
        <taxon>Ecdysozoa</taxon>
        <taxon>Arthropoda</taxon>
        <taxon>Hexapoda</taxon>
        <taxon>Insecta</taxon>
        <taxon>Pterygota</taxon>
        <taxon>Neoptera</taxon>
        <taxon>Endopterygota</taxon>
        <taxon>Lepidoptera</taxon>
        <taxon>Glossata</taxon>
        <taxon>Ditrysia</taxon>
        <taxon>Papilionoidea</taxon>
        <taxon>Papilionidae</taxon>
        <taxon>Parnassiinae</taxon>
        <taxon>Parnassini</taxon>
        <taxon>Parnassius</taxon>
        <taxon>Parnassius</taxon>
    </lineage>
</organism>
<dbReference type="Proteomes" id="UP000691718">
    <property type="component" value="Unassembled WGS sequence"/>
</dbReference>
<sequence length="196" mass="20482">MPKDLRTQTHLYHNSLFFLRVRAAACRDILLAERCSAAKTGVLSPAKQKCEVLSFLDNGQQRVTLPLRSFTTTVWAQSVSGLSFATLVTCSTSSTKSSSSADLATWIAVLCLVACAAGGSVREKRGFLGGLHSVGGGYSGYGGVSALGGISDIGGYSAPAAQVVSVNKVVNVPRVVSVPQVVRVNKVVFRAPSCVC</sequence>
<reference evidence="1" key="1">
    <citation type="submission" date="2021-04" db="EMBL/GenBank/DDBJ databases">
        <authorList>
            <person name="Tunstrom K."/>
        </authorList>
    </citation>
    <scope>NUCLEOTIDE SEQUENCE</scope>
</reference>
<evidence type="ECO:0000313" key="1">
    <source>
        <dbReference type="EMBL" id="CAG4933117.1"/>
    </source>
</evidence>
<name>A0A8S3VYX6_PARAO</name>
<protein>
    <submittedName>
        <fullName evidence="1">(apollo) hypothetical protein</fullName>
    </submittedName>
</protein>
<dbReference type="EMBL" id="CAJQZP010000023">
    <property type="protein sequence ID" value="CAG4933117.1"/>
    <property type="molecule type" value="Genomic_DNA"/>
</dbReference>
<evidence type="ECO:0000313" key="2">
    <source>
        <dbReference type="Proteomes" id="UP000691718"/>
    </source>
</evidence>
<comment type="caution">
    <text evidence="1">The sequence shown here is derived from an EMBL/GenBank/DDBJ whole genome shotgun (WGS) entry which is preliminary data.</text>
</comment>
<proteinExistence type="predicted"/>
<gene>
    <name evidence="1" type="ORF">PAPOLLO_LOCUS620</name>
</gene>
<dbReference type="AlphaFoldDB" id="A0A8S3VYX6"/>
<keyword evidence="2" id="KW-1185">Reference proteome</keyword>
<accession>A0A8S3VYX6</accession>